<dbReference type="AlphaFoldDB" id="A0A133QF25"/>
<dbReference type="EMBL" id="LRQG01000051">
    <property type="protein sequence ID" value="KXA41470.1"/>
    <property type="molecule type" value="Genomic_DNA"/>
</dbReference>
<evidence type="ECO:0000313" key="2">
    <source>
        <dbReference type="EMBL" id="KXA41470.1"/>
    </source>
</evidence>
<dbReference type="RefSeq" id="WP_060940359.1">
    <property type="nucleotide sequence ID" value="NZ_CAMXYN010000001.1"/>
</dbReference>
<dbReference type="eggNOG" id="ENOG502Z956">
    <property type="taxonomic scope" value="Bacteria"/>
</dbReference>
<dbReference type="PATRIC" id="fig|28128.5.peg.814"/>
<accession>A0A133QF25</accession>
<dbReference type="Proteomes" id="UP000070533">
    <property type="component" value="Unassembled WGS sequence"/>
</dbReference>
<proteinExistence type="predicted"/>
<sequence>MNGKLVKVIIPIYKPQLKDYERAALENNLRLLEGFPVTFLKPEHTDMTELHEQYPAVGMQSVSDEWLGTKKGIQGYNEMMMSEKFYELFSDYEYILICHVDAWLFRNELVEWCRKGYDHVAAPWPMRPRYRRFPLKQYLKLKLWLKPKRKIIHCQMFGKIGNGGLSLRRVETFRKACVDYADTIAYYNSQSGALYNEDLFWALEPSLKLPSVEEALKFSFDLKPELSYELNHRQLPMACHGFNKPVRIKFWRQFIHGL</sequence>
<protein>
    <recommendedName>
        <fullName evidence="1">DUF5672 domain-containing protein</fullName>
    </recommendedName>
</protein>
<organism evidence="2 3">
    <name type="scientific">Prevotella corporis</name>
    <dbReference type="NCBI Taxonomy" id="28128"/>
    <lineage>
        <taxon>Bacteria</taxon>
        <taxon>Pseudomonadati</taxon>
        <taxon>Bacteroidota</taxon>
        <taxon>Bacteroidia</taxon>
        <taxon>Bacteroidales</taxon>
        <taxon>Prevotellaceae</taxon>
        <taxon>Prevotella</taxon>
    </lineage>
</organism>
<dbReference type="InterPro" id="IPR043729">
    <property type="entry name" value="DUF5672"/>
</dbReference>
<evidence type="ECO:0000259" key="1">
    <source>
        <dbReference type="Pfam" id="PF18922"/>
    </source>
</evidence>
<keyword evidence="3" id="KW-1185">Reference proteome</keyword>
<name>A0A133QF25_9BACT</name>
<dbReference type="Pfam" id="PF18922">
    <property type="entry name" value="DUF5672"/>
    <property type="match status" value="1"/>
</dbReference>
<gene>
    <name evidence="2" type="ORF">HMPREF3226_00806</name>
</gene>
<feature type="domain" description="DUF5672" evidence="1">
    <location>
        <begin position="59"/>
        <end position="240"/>
    </location>
</feature>
<dbReference type="OrthoDB" id="7391526at2"/>
<reference evidence="3" key="1">
    <citation type="submission" date="2016-01" db="EMBL/GenBank/DDBJ databases">
        <authorList>
            <person name="Mitreva M."/>
            <person name="Pepin K.H."/>
            <person name="Mihindukulasuriya K.A."/>
            <person name="Fulton R."/>
            <person name="Fronick C."/>
            <person name="O'Laughlin M."/>
            <person name="Miner T."/>
            <person name="Herter B."/>
            <person name="Rosa B.A."/>
            <person name="Cordes M."/>
            <person name="Tomlinson C."/>
            <person name="Wollam A."/>
            <person name="Palsikar V.B."/>
            <person name="Mardis E.R."/>
            <person name="Wilson R.K."/>
        </authorList>
    </citation>
    <scope>NUCLEOTIDE SEQUENCE [LARGE SCALE GENOMIC DNA]</scope>
    <source>
        <strain evidence="3">MJR7716</strain>
    </source>
</reference>
<comment type="caution">
    <text evidence="2">The sequence shown here is derived from an EMBL/GenBank/DDBJ whole genome shotgun (WGS) entry which is preliminary data.</text>
</comment>
<evidence type="ECO:0000313" key="3">
    <source>
        <dbReference type="Proteomes" id="UP000070533"/>
    </source>
</evidence>
<dbReference type="STRING" id="28128.HMPREF3226_00806"/>